<evidence type="ECO:0000313" key="3">
    <source>
        <dbReference type="EMBL" id="PHJ20647.1"/>
    </source>
</evidence>
<feature type="region of interest" description="Disordered" evidence="1">
    <location>
        <begin position="336"/>
        <end position="409"/>
    </location>
</feature>
<accession>A0A2C6KTH4</accession>
<dbReference type="Gene3D" id="2.60.200.20">
    <property type="match status" value="1"/>
</dbReference>
<dbReference type="VEuPathDB" id="ToxoDB:CSUI_005522"/>
<organism evidence="3 4">
    <name type="scientific">Cystoisospora suis</name>
    <dbReference type="NCBI Taxonomy" id="483139"/>
    <lineage>
        <taxon>Eukaryota</taxon>
        <taxon>Sar</taxon>
        <taxon>Alveolata</taxon>
        <taxon>Apicomplexa</taxon>
        <taxon>Conoidasida</taxon>
        <taxon>Coccidia</taxon>
        <taxon>Eucoccidiorida</taxon>
        <taxon>Eimeriorina</taxon>
        <taxon>Sarcocystidae</taxon>
        <taxon>Cystoisospora</taxon>
    </lineage>
</organism>
<dbReference type="InterPro" id="IPR000253">
    <property type="entry name" value="FHA_dom"/>
</dbReference>
<feature type="compositionally biased region" description="Low complexity" evidence="1">
    <location>
        <begin position="505"/>
        <end position="516"/>
    </location>
</feature>
<name>A0A2C6KTH4_9APIC</name>
<feature type="non-terminal residue" evidence="3">
    <location>
        <position position="648"/>
    </location>
</feature>
<reference evidence="3 4" key="1">
    <citation type="journal article" date="2017" name="Int. J. Parasitol.">
        <title>The genome of the protozoan parasite Cystoisospora suis and a reverse vaccinology approach to identify vaccine candidates.</title>
        <authorList>
            <person name="Palmieri N."/>
            <person name="Shrestha A."/>
            <person name="Ruttkowski B."/>
            <person name="Beck T."/>
            <person name="Vogl C."/>
            <person name="Tomley F."/>
            <person name="Blake D.P."/>
            <person name="Joachim A."/>
        </authorList>
    </citation>
    <scope>NUCLEOTIDE SEQUENCE [LARGE SCALE GENOMIC DNA]</scope>
    <source>
        <strain evidence="3 4">Wien I</strain>
    </source>
</reference>
<protein>
    <submittedName>
        <fullName evidence="3">Fha domain-containing protein</fullName>
    </submittedName>
</protein>
<dbReference type="RefSeq" id="XP_067922333.1">
    <property type="nucleotide sequence ID" value="XM_068065697.1"/>
</dbReference>
<dbReference type="InterPro" id="IPR008984">
    <property type="entry name" value="SMAD_FHA_dom_sf"/>
</dbReference>
<feature type="region of interest" description="Disordered" evidence="1">
    <location>
        <begin position="104"/>
        <end position="275"/>
    </location>
</feature>
<dbReference type="EMBL" id="MIGC01002669">
    <property type="protein sequence ID" value="PHJ20647.1"/>
    <property type="molecule type" value="Genomic_DNA"/>
</dbReference>
<feature type="compositionally biased region" description="Acidic residues" evidence="1">
    <location>
        <begin position="172"/>
        <end position="186"/>
    </location>
</feature>
<dbReference type="AlphaFoldDB" id="A0A2C6KTH4"/>
<feature type="compositionally biased region" description="Low complexity" evidence="1">
    <location>
        <begin position="124"/>
        <end position="134"/>
    </location>
</feature>
<feature type="domain" description="FHA" evidence="2">
    <location>
        <begin position="418"/>
        <end position="451"/>
    </location>
</feature>
<feature type="compositionally biased region" description="Basic and acidic residues" evidence="1">
    <location>
        <begin position="387"/>
        <end position="409"/>
    </location>
</feature>
<dbReference type="Pfam" id="PF00498">
    <property type="entry name" value="FHA"/>
    <property type="match status" value="1"/>
</dbReference>
<dbReference type="OrthoDB" id="332594at2759"/>
<feature type="region of interest" description="Disordered" evidence="1">
    <location>
        <begin position="19"/>
        <end position="41"/>
    </location>
</feature>
<evidence type="ECO:0000259" key="2">
    <source>
        <dbReference type="Pfam" id="PF00498"/>
    </source>
</evidence>
<feature type="region of interest" description="Disordered" evidence="1">
    <location>
        <begin position="609"/>
        <end position="648"/>
    </location>
</feature>
<sequence>MTSTPSNLLGNHIQTSFSSSSSRYHRIHPPPPLSPSVAHHGCSTAGGGGRVLCPMSTRGGVMSGISPASSVVSSLSAPPCGSGGGGRNYGGFFSPGGLRILPSLDTNELRRRGGRDLSQGGGRSHWSGSCASSRSSHRGTRSILSVEEEENRSEESWSSEGRQGRKKNNRSEDEEEGGEEEVEDEERGIGSDIAYYIPKKSSSSSALPHLLRDSSSSLEEKEGSSVPSTTAKEKEDEEEKKEEGEQQTEKENEKQEKETTGKEEEEEEALAEVIHISEIDESERITDKKVLIRRHQECVIGRDLGKSHLRADAKGKFAKMISRRHAVIRVIPVSSLLPSSSLPGSEEEQEKKKKKEEVGSSSGISVPSSSLGVGTPREGGEEEEREKEDSEHKKEEQKEEEEEKKKAEKASANWEGYYLEIIDEGSMNGISINDVRVKTARLRHGDIFTLGGAGSLQIGEKREQPSSPFRFKIRFLHPVLPSSSSSLLCKKTSSRRSRSGELRHFSFSSSSSSCSSPRGRDQLRLDVKKQSKKRKLSSSIQSSGREEDVEELKRSDVFLETERAKERSGRLTVGGGGGVSGERLACLKVVCIRSILETKRYLQAFCKGASSSGEIGGDQDKMEDSNKTSTTFSSSPHLSSHQTSPTKT</sequence>
<gene>
    <name evidence="3" type="ORF">CSUI_005522</name>
</gene>
<dbReference type="CDD" id="cd00060">
    <property type="entry name" value="FHA"/>
    <property type="match status" value="1"/>
</dbReference>
<feature type="compositionally biased region" description="Low complexity" evidence="1">
    <location>
        <begin position="359"/>
        <end position="374"/>
    </location>
</feature>
<dbReference type="GeneID" id="94428908"/>
<feature type="compositionally biased region" description="Low complexity" evidence="1">
    <location>
        <begin position="628"/>
        <end position="648"/>
    </location>
</feature>
<feature type="compositionally biased region" description="Basic and acidic residues" evidence="1">
    <location>
        <begin position="518"/>
        <end position="529"/>
    </location>
</feature>
<dbReference type="Proteomes" id="UP000221165">
    <property type="component" value="Unassembled WGS sequence"/>
</dbReference>
<proteinExistence type="predicted"/>
<evidence type="ECO:0000256" key="1">
    <source>
        <dbReference type="SAM" id="MobiDB-lite"/>
    </source>
</evidence>
<keyword evidence="4" id="KW-1185">Reference proteome</keyword>
<evidence type="ECO:0000313" key="4">
    <source>
        <dbReference type="Proteomes" id="UP000221165"/>
    </source>
</evidence>
<comment type="caution">
    <text evidence="3">The sequence shown here is derived from an EMBL/GenBank/DDBJ whole genome shotgun (WGS) entry which is preliminary data.</text>
</comment>
<feature type="compositionally biased region" description="Basic and acidic residues" evidence="1">
    <location>
        <begin position="241"/>
        <end position="262"/>
    </location>
</feature>
<dbReference type="SUPFAM" id="SSF49879">
    <property type="entry name" value="SMAD/FHA domain"/>
    <property type="match status" value="1"/>
</dbReference>
<feature type="compositionally biased region" description="Basic and acidic residues" evidence="1">
    <location>
        <begin position="349"/>
        <end position="358"/>
    </location>
</feature>
<feature type="region of interest" description="Disordered" evidence="1">
    <location>
        <begin position="500"/>
        <end position="552"/>
    </location>
</feature>